<evidence type="ECO:0000256" key="2">
    <source>
        <dbReference type="SAM" id="MobiDB-lite"/>
    </source>
</evidence>
<feature type="domain" description="DOMON" evidence="3">
    <location>
        <begin position="235"/>
        <end position="367"/>
    </location>
</feature>
<feature type="region of interest" description="Disordered" evidence="2">
    <location>
        <begin position="1186"/>
        <end position="1207"/>
    </location>
</feature>
<dbReference type="CDD" id="cd09631">
    <property type="entry name" value="DOMON_DOH"/>
    <property type="match status" value="1"/>
</dbReference>
<dbReference type="Pfam" id="PF10517">
    <property type="entry name" value="DM13"/>
    <property type="match status" value="2"/>
</dbReference>
<dbReference type="InterPro" id="IPR005018">
    <property type="entry name" value="DOMON_domain"/>
</dbReference>
<feature type="region of interest" description="Disordered" evidence="2">
    <location>
        <begin position="1278"/>
        <end position="1304"/>
    </location>
</feature>
<reference evidence="5" key="2">
    <citation type="submission" date="2015-06" db="UniProtKB">
        <authorList>
            <consortium name="EnsemblMetazoa"/>
        </authorList>
    </citation>
    <scope>IDENTIFICATION</scope>
</reference>
<dbReference type="HOGENOM" id="CLU_258307_0_0_1"/>
<sequence>MVLILNTIFIKGFSYDGSAPDAYFWAGTTTNPDVTGFIVPDEKGSTKPLGAYTKKDIVLRLPEGKTFRDIKWFSVWCRKFKANFGHINIPRNLIIPTPVEIRPLSQLEHGVKSGPITIVDAQTFLINDFHYDGQGPAGYWWVTPGPRQSSTGLRLKDENGSDKPLRKYSGETVVISLPEGKTIWDYDWVGVWCEEYQVDFGNTRIPQNIRVPPSPKMLGVKPESKLNCEVLYDQLGFELRWVMDGDDIVMQLVGKIEPNEYMAFGLSKDDSKSNMVGADAVVTWYGPNGKGHAVDYYLGSKEQCVGTTGSCPDLKYSGASDSITLLHAALVNGFTLVTFKRPQLGVDDRFDQHVYSDGNQAVIWAIGPLNDRDEVSYHRLRSRGNVFIDFARTPKWNCPNSEASSPSTSPSSSGSPASSSLPSTPSPSSRGSPQNNAPSAYPPRSPKPQSTSTSAAWEIPPVICPSDYTFRAQIGPVGGKKGYQGITGKVGWGIAWYINGLIIPELTVERGKTYTFIVEGGNDKTHSSRRHPLYITDSPEGGFDHKTEEERRRERIFAGVGITKRNELVPTAEGRYCEWKIDTRTQEQPDSFKDFFDFQRTLSLQCSSGEPGILRWKPDANTPDTVYYQCYTHRYLGWKIRVVDSCDQLASASITHIYQTLADNSTRIASPQSLDLAPRRKSEKRQRKAGSNNRGRGASLSPSNRNNVNSVTKNNSTRLPAKQSSDSNEMRFRERKPVLGYTSPYSPFPRFVTPSMPVLYSSVTPNLPYIPIGPIRPLDMHIGPVAPPPPPPFNPMPMKRNPIYVRQRLPPPIPPTPSRSLVPKSTHKLPSGTMGRRKSTTAVPMRSTTIPASVSPTTKPMTTVPMIPSTKPSTTPKPNLPTTTTTTTKHPTSPVAVETAELADNLHGGFLPVLINSKGPTTITTLPPKTTVREPAQTTAKDIYPLFNSNLDLKRNPNTGLPSTKLPYYLTTLAAMNSTFSPNELNNLGYRPTNDQDKWENILLPTNTAIDSSGESDSTKIDSKESSLLDQVIYKMINQSLGLSNVYPLATKDSSEENNNEDKKVDSMTSSEVFDPSSILASPEIIEKGLTGIPFSSKPIILPTSTVPINLFSSPIITSHPIMDYQFFPSFYSTHYGLGPVSSSSSSSPPHSSLTSLMSPSLSSSINPSDLSSSHLPYTETVKQTTSINNNYGESMETSTVSIDESSNSDPFDFFGSDGMSLSSSSSSSSSSNSTDDAILSHIMSLIADNAAPPEVKIVSKSDGTVSSTHVEVHHNLSKRSAHHHHNHDDGFDHDDVHKPSSSSTSSILSSASISSGNKVFNNWSLVVNLFVTLLTLTLFSN</sequence>
<proteinExistence type="predicted"/>
<dbReference type="PROSITE" id="PS50836">
    <property type="entry name" value="DOMON"/>
    <property type="match status" value="1"/>
</dbReference>
<feature type="domain" description="DM13" evidence="4">
    <location>
        <begin position="99"/>
        <end position="206"/>
    </location>
</feature>
<organism evidence="5 6">
    <name type="scientific">Tetranychus urticae</name>
    <name type="common">Two-spotted spider mite</name>
    <dbReference type="NCBI Taxonomy" id="32264"/>
    <lineage>
        <taxon>Eukaryota</taxon>
        <taxon>Metazoa</taxon>
        <taxon>Ecdysozoa</taxon>
        <taxon>Arthropoda</taxon>
        <taxon>Chelicerata</taxon>
        <taxon>Arachnida</taxon>
        <taxon>Acari</taxon>
        <taxon>Acariformes</taxon>
        <taxon>Trombidiformes</taxon>
        <taxon>Prostigmata</taxon>
        <taxon>Eleutherengona</taxon>
        <taxon>Raphignathae</taxon>
        <taxon>Tetranychoidea</taxon>
        <taxon>Tetranychidae</taxon>
        <taxon>Tetranychus</taxon>
    </lineage>
</organism>
<dbReference type="EMBL" id="CAEY01000036">
    <property type="status" value="NOT_ANNOTATED_CDS"/>
    <property type="molecule type" value="Genomic_DNA"/>
</dbReference>
<feature type="region of interest" description="Disordered" evidence="2">
    <location>
        <begin position="814"/>
        <end position="892"/>
    </location>
</feature>
<reference evidence="6" key="1">
    <citation type="submission" date="2011-08" db="EMBL/GenBank/DDBJ databases">
        <authorList>
            <person name="Rombauts S."/>
        </authorList>
    </citation>
    <scope>NUCLEOTIDE SEQUENCE</scope>
    <source>
        <strain evidence="6">London</strain>
    </source>
</reference>
<dbReference type="PANTHER" id="PTHR24036:SF13">
    <property type="entry name" value="PROTEIN SKELETOR, ISOFORMS D_E"/>
    <property type="match status" value="1"/>
</dbReference>
<dbReference type="Pfam" id="PF03351">
    <property type="entry name" value="DOMON"/>
    <property type="match status" value="1"/>
</dbReference>
<feature type="compositionally biased region" description="Low complexity" evidence="2">
    <location>
        <begin position="868"/>
        <end position="892"/>
    </location>
</feature>
<dbReference type="PANTHER" id="PTHR24036">
    <property type="entry name" value="SKELETOR-RELATED"/>
    <property type="match status" value="1"/>
</dbReference>
<dbReference type="Pfam" id="PF25489">
    <property type="entry name" value="At5g54830"/>
    <property type="match status" value="1"/>
</dbReference>
<evidence type="ECO:0000313" key="6">
    <source>
        <dbReference type="Proteomes" id="UP000015104"/>
    </source>
</evidence>
<feature type="compositionally biased region" description="Polar residues" evidence="2">
    <location>
        <begin position="840"/>
        <end position="861"/>
    </location>
</feature>
<dbReference type="InterPro" id="IPR057443">
    <property type="entry name" value="At5g54830-like"/>
</dbReference>
<feature type="region of interest" description="Disordered" evidence="2">
    <location>
        <begin position="669"/>
        <end position="733"/>
    </location>
</feature>
<keyword evidence="1" id="KW-0677">Repeat</keyword>
<dbReference type="SMART" id="SM00686">
    <property type="entry name" value="DM13"/>
    <property type="match status" value="2"/>
</dbReference>
<name>T1KFH7_TETUR</name>
<feature type="domain" description="DM13" evidence="4">
    <location>
        <begin position="1"/>
        <end position="90"/>
    </location>
</feature>
<evidence type="ECO:0008006" key="7">
    <source>
        <dbReference type="Google" id="ProtNLM"/>
    </source>
</evidence>
<dbReference type="InterPro" id="IPR045266">
    <property type="entry name" value="DOH_DOMON"/>
</dbReference>
<feature type="compositionally biased region" description="Basic residues" evidence="2">
    <location>
        <begin position="679"/>
        <end position="688"/>
    </location>
</feature>
<dbReference type="PROSITE" id="PS51549">
    <property type="entry name" value="DM13"/>
    <property type="match status" value="2"/>
</dbReference>
<evidence type="ECO:0000256" key="1">
    <source>
        <dbReference type="ARBA" id="ARBA00022737"/>
    </source>
</evidence>
<dbReference type="eggNOG" id="KOG4731">
    <property type="taxonomic scope" value="Eukaryota"/>
</dbReference>
<accession>T1KFH7</accession>
<evidence type="ECO:0000259" key="4">
    <source>
        <dbReference type="PROSITE" id="PS51549"/>
    </source>
</evidence>
<feature type="compositionally biased region" description="Low complexity" evidence="2">
    <location>
        <begin position="704"/>
        <end position="718"/>
    </location>
</feature>
<dbReference type="EnsemblMetazoa" id="tetur10g03160.1">
    <property type="protein sequence ID" value="tetur10g03160.1"/>
    <property type="gene ID" value="tetur10g03160"/>
</dbReference>
<evidence type="ECO:0000259" key="3">
    <source>
        <dbReference type="PROSITE" id="PS50836"/>
    </source>
</evidence>
<protein>
    <recommendedName>
        <fullName evidence="7">Protein Skeletor</fullName>
    </recommendedName>
</protein>
<feature type="region of interest" description="Disordered" evidence="2">
    <location>
        <begin position="399"/>
        <end position="454"/>
    </location>
</feature>
<dbReference type="InterPro" id="IPR052126">
    <property type="entry name" value="Spindle_Org/Thrombomodulin"/>
</dbReference>
<dbReference type="Proteomes" id="UP000015104">
    <property type="component" value="Unassembled WGS sequence"/>
</dbReference>
<feature type="compositionally biased region" description="Basic and acidic residues" evidence="2">
    <location>
        <begin position="1287"/>
        <end position="1299"/>
    </location>
</feature>
<feature type="compositionally biased region" description="Low complexity" evidence="2">
    <location>
        <begin position="401"/>
        <end position="433"/>
    </location>
</feature>
<dbReference type="InterPro" id="IPR019545">
    <property type="entry name" value="DM13_domain"/>
</dbReference>
<keyword evidence="6" id="KW-1185">Reference proteome</keyword>
<dbReference type="SMART" id="SM00664">
    <property type="entry name" value="DoH"/>
    <property type="match status" value="1"/>
</dbReference>
<feature type="region of interest" description="Disordered" evidence="2">
    <location>
        <begin position="527"/>
        <end position="548"/>
    </location>
</feature>
<evidence type="ECO:0000313" key="5">
    <source>
        <dbReference type="EnsemblMetazoa" id="tetur10g03160.1"/>
    </source>
</evidence>